<organism evidence="1">
    <name type="scientific">marine sediment metagenome</name>
    <dbReference type="NCBI Taxonomy" id="412755"/>
    <lineage>
        <taxon>unclassified sequences</taxon>
        <taxon>metagenomes</taxon>
        <taxon>ecological metagenomes</taxon>
    </lineage>
</organism>
<evidence type="ECO:0008006" key="2">
    <source>
        <dbReference type="Google" id="ProtNLM"/>
    </source>
</evidence>
<gene>
    <name evidence="1" type="ORF">S01H1_22949</name>
</gene>
<proteinExistence type="predicted"/>
<name>X0UY24_9ZZZZ</name>
<dbReference type="AlphaFoldDB" id="X0UY24"/>
<dbReference type="Gene3D" id="2.40.70.10">
    <property type="entry name" value="Acid Proteases"/>
    <property type="match status" value="1"/>
</dbReference>
<accession>X0UY24</accession>
<protein>
    <recommendedName>
        <fullName evidence="2">Peptidase A2 domain-containing protein</fullName>
    </recommendedName>
</protein>
<dbReference type="InterPro" id="IPR021109">
    <property type="entry name" value="Peptidase_aspartic_dom_sf"/>
</dbReference>
<comment type="caution">
    <text evidence="1">The sequence shown here is derived from an EMBL/GenBank/DDBJ whole genome shotgun (WGS) entry which is preliminary data.</text>
</comment>
<dbReference type="SUPFAM" id="SSF50630">
    <property type="entry name" value="Acid proteases"/>
    <property type="match status" value="1"/>
</dbReference>
<sequence>MRSIEFRYALHRRRDVPLIPVSLRTGGKWRELWAYVDSGSFYSIFDDKVAEILDIDLTAGEKILSVVGDGSFIPIYLHTVGIRIGEDEFGMKIGFSSKLGVGFNLLGMDIFDRYRVIFDNRVKKVIFERHQ</sequence>
<evidence type="ECO:0000313" key="1">
    <source>
        <dbReference type="EMBL" id="GAF93340.1"/>
    </source>
</evidence>
<dbReference type="EMBL" id="BARS01013092">
    <property type="protein sequence ID" value="GAF93340.1"/>
    <property type="molecule type" value="Genomic_DNA"/>
</dbReference>
<reference evidence="1" key="1">
    <citation type="journal article" date="2014" name="Front. Microbiol.">
        <title>High frequency of phylogenetically diverse reductive dehalogenase-homologous genes in deep subseafloor sedimentary metagenomes.</title>
        <authorList>
            <person name="Kawai M."/>
            <person name="Futagami T."/>
            <person name="Toyoda A."/>
            <person name="Takaki Y."/>
            <person name="Nishi S."/>
            <person name="Hori S."/>
            <person name="Arai W."/>
            <person name="Tsubouchi T."/>
            <person name="Morono Y."/>
            <person name="Uchiyama I."/>
            <person name="Ito T."/>
            <person name="Fujiyama A."/>
            <person name="Inagaki F."/>
            <person name="Takami H."/>
        </authorList>
    </citation>
    <scope>NUCLEOTIDE SEQUENCE</scope>
    <source>
        <strain evidence="1">Expedition CK06-06</strain>
    </source>
</reference>